<dbReference type="GO" id="GO:0046872">
    <property type="term" value="F:metal ion binding"/>
    <property type="evidence" value="ECO:0007669"/>
    <property type="project" value="UniProtKB-KW"/>
</dbReference>
<dbReference type="PANTHER" id="PTHR43710:SF2">
    <property type="entry name" value="2-HYDROXYACYL-COA LYASE 1"/>
    <property type="match status" value="1"/>
</dbReference>
<dbReference type="GO" id="GO:0106359">
    <property type="term" value="F:2-hydroxyacyl-CoA lyase activity"/>
    <property type="evidence" value="ECO:0007669"/>
    <property type="project" value="UniProtKB-EC"/>
</dbReference>
<keyword evidence="10" id="KW-1185">Reference proteome</keyword>
<protein>
    <recommendedName>
        <fullName evidence="7">2-hydroxyacyl-CoA lyase</fullName>
        <ecNumber evidence="7">4.1.2.63</ecNumber>
    </recommendedName>
</protein>
<dbReference type="GO" id="GO:0030976">
    <property type="term" value="F:thiamine pyrophosphate binding"/>
    <property type="evidence" value="ECO:0007669"/>
    <property type="project" value="InterPro"/>
</dbReference>
<evidence type="ECO:0000313" key="9">
    <source>
        <dbReference type="EMBL" id="GFH22285.1"/>
    </source>
</evidence>
<reference evidence="9 10" key="1">
    <citation type="submission" date="2020-02" db="EMBL/GenBank/DDBJ databases">
        <title>Draft genome sequence of Haematococcus lacustris strain NIES-144.</title>
        <authorList>
            <person name="Morimoto D."/>
            <person name="Nakagawa S."/>
            <person name="Yoshida T."/>
            <person name="Sawayama S."/>
        </authorList>
    </citation>
    <scope>NUCLEOTIDE SEQUENCE [LARGE SCALE GENOMIC DNA]</scope>
    <source>
        <strain evidence="9 10">NIES-144</strain>
    </source>
</reference>
<evidence type="ECO:0000256" key="3">
    <source>
        <dbReference type="ARBA" id="ARBA00022842"/>
    </source>
</evidence>
<comment type="caution">
    <text evidence="9">The sequence shown here is derived from an EMBL/GenBank/DDBJ whole genome shotgun (WGS) entry which is preliminary data.</text>
</comment>
<proteinExistence type="predicted"/>
<evidence type="ECO:0000256" key="4">
    <source>
        <dbReference type="ARBA" id="ARBA00023239"/>
    </source>
</evidence>
<dbReference type="InterPro" id="IPR045025">
    <property type="entry name" value="HACL1-like"/>
</dbReference>
<evidence type="ECO:0000256" key="5">
    <source>
        <dbReference type="ARBA" id="ARBA00044451"/>
    </source>
</evidence>
<evidence type="ECO:0000256" key="1">
    <source>
        <dbReference type="ARBA" id="ARBA00001964"/>
    </source>
</evidence>
<dbReference type="PANTHER" id="PTHR43710">
    <property type="entry name" value="2-HYDROXYACYL-COA LYASE"/>
    <property type="match status" value="1"/>
</dbReference>
<keyword evidence="3" id="KW-0460">Magnesium</keyword>
<dbReference type="EMBL" id="BLLF01002007">
    <property type="protein sequence ID" value="GFH22285.1"/>
    <property type="molecule type" value="Genomic_DNA"/>
</dbReference>
<dbReference type="EC" id="4.1.2.63" evidence="7"/>
<keyword evidence="2" id="KW-0479">Metal-binding</keyword>
<evidence type="ECO:0000256" key="2">
    <source>
        <dbReference type="ARBA" id="ARBA00022723"/>
    </source>
</evidence>
<dbReference type="GO" id="GO:0005777">
    <property type="term" value="C:peroxisome"/>
    <property type="evidence" value="ECO:0007669"/>
    <property type="project" value="TreeGrafter"/>
</dbReference>
<evidence type="ECO:0000256" key="7">
    <source>
        <dbReference type="ARBA" id="ARBA00044518"/>
    </source>
</evidence>
<evidence type="ECO:0000259" key="8">
    <source>
        <dbReference type="Pfam" id="PF02775"/>
    </source>
</evidence>
<dbReference type="AlphaFoldDB" id="A0A699ZJU8"/>
<dbReference type="Pfam" id="PF02775">
    <property type="entry name" value="TPP_enzyme_C"/>
    <property type="match status" value="1"/>
</dbReference>
<dbReference type="InterPro" id="IPR011766">
    <property type="entry name" value="TPP_enzyme_TPP-bd"/>
</dbReference>
<comment type="catalytic activity">
    <reaction evidence="6">
        <text>an (R)-2-hydroxy-long-chain-fatty acyl-CoA = a long-chain fatty aldehyde + formyl-CoA</text>
        <dbReference type="Rhea" id="RHEA:67444"/>
        <dbReference type="ChEBI" id="CHEBI:17176"/>
        <dbReference type="ChEBI" id="CHEBI:57376"/>
        <dbReference type="ChEBI" id="CHEBI:170012"/>
        <dbReference type="EC" id="4.1.2.63"/>
    </reaction>
    <physiologicalReaction direction="left-to-right" evidence="6">
        <dbReference type="Rhea" id="RHEA:67445"/>
    </physiologicalReaction>
</comment>
<accession>A0A699ZJU8</accession>
<dbReference type="SUPFAM" id="SSF52518">
    <property type="entry name" value="Thiamin diphosphate-binding fold (THDP-binding)"/>
    <property type="match status" value="1"/>
</dbReference>
<name>A0A699ZJU8_HAELA</name>
<organism evidence="9 10">
    <name type="scientific">Haematococcus lacustris</name>
    <name type="common">Green alga</name>
    <name type="synonym">Haematococcus pluvialis</name>
    <dbReference type="NCBI Taxonomy" id="44745"/>
    <lineage>
        <taxon>Eukaryota</taxon>
        <taxon>Viridiplantae</taxon>
        <taxon>Chlorophyta</taxon>
        <taxon>core chlorophytes</taxon>
        <taxon>Chlorophyceae</taxon>
        <taxon>CS clade</taxon>
        <taxon>Chlamydomonadales</taxon>
        <taxon>Haematococcaceae</taxon>
        <taxon>Haematococcus</taxon>
    </lineage>
</organism>
<dbReference type="InterPro" id="IPR029061">
    <property type="entry name" value="THDP-binding"/>
</dbReference>
<comment type="cofactor">
    <cofactor evidence="1">
        <name>thiamine diphosphate</name>
        <dbReference type="ChEBI" id="CHEBI:58937"/>
    </cofactor>
</comment>
<evidence type="ECO:0000256" key="6">
    <source>
        <dbReference type="ARBA" id="ARBA00044454"/>
    </source>
</evidence>
<dbReference type="Proteomes" id="UP000485058">
    <property type="component" value="Unassembled WGS sequence"/>
</dbReference>
<evidence type="ECO:0000313" key="10">
    <source>
        <dbReference type="Proteomes" id="UP000485058"/>
    </source>
</evidence>
<comment type="catalytic activity">
    <reaction evidence="5">
        <text>a 2-hydroxy-3-methyl fatty acyl-CoA = a 2-methyl-branched fatty aldehyde + formyl-CoA</text>
        <dbReference type="Rhea" id="RHEA:25375"/>
        <dbReference type="ChEBI" id="CHEBI:49188"/>
        <dbReference type="ChEBI" id="CHEBI:57376"/>
        <dbReference type="ChEBI" id="CHEBI:58783"/>
        <dbReference type="EC" id="4.1.2.63"/>
    </reaction>
    <physiologicalReaction direction="left-to-right" evidence="5">
        <dbReference type="Rhea" id="RHEA:25376"/>
    </physiologicalReaction>
</comment>
<dbReference type="Gene3D" id="3.40.50.970">
    <property type="match status" value="1"/>
</dbReference>
<keyword evidence="4" id="KW-0456">Lyase</keyword>
<dbReference type="GO" id="GO:0001561">
    <property type="term" value="P:fatty acid alpha-oxidation"/>
    <property type="evidence" value="ECO:0007669"/>
    <property type="project" value="TreeGrafter"/>
</dbReference>
<sequence length="188" mass="19290">MGALDAALAPLLPAPVLVSEGANTMDMARLILTAKAGTSRTSTGVPPRLVVAVEGDSAFGFSGMECETMVRYRLPILVVVMNNGGIYGGDRRAAELQGAAATGAHQAGFAADPIPTAFAPTRYNDLMASFGGMGLRATSLPELRERLGQGIAHCLSGQGPALLDVVLDPMAGVESGNVHAFNAPQSKL</sequence>
<feature type="domain" description="Thiamine pyrophosphate enzyme TPP-binding" evidence="8">
    <location>
        <begin position="45"/>
        <end position="165"/>
    </location>
</feature>
<gene>
    <name evidence="9" type="ORF">HaLaN_19731</name>
</gene>